<name>A0A4U0UWX3_9PEZI</name>
<dbReference type="AlphaFoldDB" id="A0A4U0UWX3"/>
<evidence type="ECO:0000256" key="1">
    <source>
        <dbReference type="SAM" id="MobiDB-lite"/>
    </source>
</evidence>
<feature type="non-terminal residue" evidence="2">
    <location>
        <position position="1"/>
    </location>
</feature>
<sequence length="99" mass="9451">QLSNLTDSGHDTMAVTNTMDSPPPEMNNGDHTAYGGGRTPGYGGQQTAYGGGMTPGYGGGGGHGTAYGGGGQTPAYGAGSAYGGGGLGGATPYGSRPGY</sequence>
<dbReference type="Proteomes" id="UP000309340">
    <property type="component" value="Unassembled WGS sequence"/>
</dbReference>
<comment type="caution">
    <text evidence="2">The sequence shown here is derived from an EMBL/GenBank/DDBJ whole genome shotgun (WGS) entry which is preliminary data.</text>
</comment>
<feature type="compositionally biased region" description="Gly residues" evidence="1">
    <location>
        <begin position="34"/>
        <end position="47"/>
    </location>
</feature>
<organism evidence="2 3">
    <name type="scientific">Friedmanniomyces simplex</name>
    <dbReference type="NCBI Taxonomy" id="329884"/>
    <lineage>
        <taxon>Eukaryota</taxon>
        <taxon>Fungi</taxon>
        <taxon>Dikarya</taxon>
        <taxon>Ascomycota</taxon>
        <taxon>Pezizomycotina</taxon>
        <taxon>Dothideomycetes</taxon>
        <taxon>Dothideomycetidae</taxon>
        <taxon>Mycosphaerellales</taxon>
        <taxon>Teratosphaeriaceae</taxon>
        <taxon>Friedmanniomyces</taxon>
    </lineage>
</organism>
<dbReference type="EMBL" id="NAJQ01002614">
    <property type="protein sequence ID" value="TKA40660.1"/>
    <property type="molecule type" value="Genomic_DNA"/>
</dbReference>
<keyword evidence="3" id="KW-1185">Reference proteome</keyword>
<evidence type="ECO:0000313" key="3">
    <source>
        <dbReference type="Proteomes" id="UP000309340"/>
    </source>
</evidence>
<protein>
    <submittedName>
        <fullName evidence="2">Uncharacterized protein</fullName>
    </submittedName>
</protein>
<gene>
    <name evidence="2" type="ORF">B0A55_13770</name>
</gene>
<feature type="region of interest" description="Disordered" evidence="1">
    <location>
        <begin position="1"/>
        <end position="47"/>
    </location>
</feature>
<proteinExistence type="predicted"/>
<reference evidence="2 3" key="1">
    <citation type="submission" date="2017-03" db="EMBL/GenBank/DDBJ databases">
        <title>Genomes of endolithic fungi from Antarctica.</title>
        <authorList>
            <person name="Coleine C."/>
            <person name="Masonjones S."/>
            <person name="Stajich J.E."/>
        </authorList>
    </citation>
    <scope>NUCLEOTIDE SEQUENCE [LARGE SCALE GENOMIC DNA]</scope>
    <source>
        <strain evidence="2 3">CCFEE 5184</strain>
    </source>
</reference>
<accession>A0A4U0UWX3</accession>
<evidence type="ECO:0000313" key="2">
    <source>
        <dbReference type="EMBL" id="TKA40660.1"/>
    </source>
</evidence>